<feature type="active site" description="Proton donor" evidence="3">
    <location>
        <position position="65"/>
    </location>
</feature>
<dbReference type="VEuPathDB" id="FungiDB:I302_04708"/>
<evidence type="ECO:0000313" key="7">
    <source>
        <dbReference type="EMBL" id="OCF24898.1"/>
    </source>
</evidence>
<dbReference type="EMBL" id="KI894021">
    <property type="protein sequence ID" value="OCF24898.1"/>
    <property type="molecule type" value="Genomic_DNA"/>
</dbReference>
<name>A0A1B9G1L8_9TREE</name>
<feature type="binding site" evidence="4">
    <location>
        <position position="122"/>
    </location>
    <ligand>
        <name>substrate</name>
    </ligand>
</feature>
<dbReference type="PROSITE" id="PS00063">
    <property type="entry name" value="ALDOKETO_REDUCTASE_3"/>
    <property type="match status" value="1"/>
</dbReference>
<dbReference type="GO" id="GO:0016491">
    <property type="term" value="F:oxidoreductase activity"/>
    <property type="evidence" value="ECO:0007669"/>
    <property type="project" value="UniProtKB-KW"/>
</dbReference>
<dbReference type="PANTHER" id="PTHR43827">
    <property type="entry name" value="2,5-DIKETO-D-GLUCONIC ACID REDUCTASE"/>
    <property type="match status" value="1"/>
</dbReference>
<dbReference type="Gene3D" id="3.20.20.100">
    <property type="entry name" value="NADP-dependent oxidoreductase domain"/>
    <property type="match status" value="1"/>
</dbReference>
<reference evidence="7" key="1">
    <citation type="submission" date="2013-07" db="EMBL/GenBank/DDBJ databases">
        <title>The Genome Sequence of Cryptococcus bestiolae CBS10118.</title>
        <authorList>
            <consortium name="The Broad Institute Genome Sequencing Platform"/>
            <person name="Cuomo C."/>
            <person name="Litvintseva A."/>
            <person name="Chen Y."/>
            <person name="Heitman J."/>
            <person name="Sun S."/>
            <person name="Springer D."/>
            <person name="Dromer F."/>
            <person name="Young S.K."/>
            <person name="Zeng Q."/>
            <person name="Gargeya S."/>
            <person name="Fitzgerald M."/>
            <person name="Abouelleil A."/>
            <person name="Alvarado L."/>
            <person name="Berlin A.M."/>
            <person name="Chapman S.B."/>
            <person name="Dewar J."/>
            <person name="Goldberg J."/>
            <person name="Griggs A."/>
            <person name="Gujja S."/>
            <person name="Hansen M."/>
            <person name="Howarth C."/>
            <person name="Imamovic A."/>
            <person name="Larimer J."/>
            <person name="McCowan C."/>
            <person name="Murphy C."/>
            <person name="Pearson M."/>
            <person name="Priest M."/>
            <person name="Roberts A."/>
            <person name="Saif S."/>
            <person name="Shea T."/>
            <person name="Sykes S."/>
            <person name="Wortman J."/>
            <person name="Nusbaum C."/>
            <person name="Birren B."/>
        </authorList>
    </citation>
    <scope>NUCLEOTIDE SEQUENCE [LARGE SCALE GENOMIC DNA]</scope>
    <source>
        <strain evidence="7">CBS 10118</strain>
    </source>
</reference>
<dbReference type="PIRSF" id="PIRSF000097">
    <property type="entry name" value="AKR"/>
    <property type="match status" value="1"/>
</dbReference>
<dbReference type="CDD" id="cd19071">
    <property type="entry name" value="AKR_AKR1-5-like"/>
    <property type="match status" value="1"/>
</dbReference>
<evidence type="ECO:0000256" key="2">
    <source>
        <dbReference type="ARBA" id="ARBA00023002"/>
    </source>
</evidence>
<feature type="site" description="Lowers pKa of active site Tyr" evidence="5">
    <location>
        <position position="90"/>
    </location>
</feature>
<dbReference type="InterPro" id="IPR018170">
    <property type="entry name" value="Aldo/ket_reductase_CS"/>
</dbReference>
<gene>
    <name evidence="7" type="ORF">I302_04708</name>
</gene>
<dbReference type="Pfam" id="PF00248">
    <property type="entry name" value="Aldo_ket_red"/>
    <property type="match status" value="1"/>
</dbReference>
<evidence type="ECO:0000256" key="5">
    <source>
        <dbReference type="PIRSR" id="PIRSR000097-3"/>
    </source>
</evidence>
<comment type="similarity">
    <text evidence="1">Belongs to the aldo/keto reductase family.</text>
</comment>
<evidence type="ECO:0000256" key="3">
    <source>
        <dbReference type="PIRSR" id="PIRSR000097-1"/>
    </source>
</evidence>
<organism evidence="7">
    <name type="scientific">Kwoniella bestiolae CBS 10118</name>
    <dbReference type="NCBI Taxonomy" id="1296100"/>
    <lineage>
        <taxon>Eukaryota</taxon>
        <taxon>Fungi</taxon>
        <taxon>Dikarya</taxon>
        <taxon>Basidiomycota</taxon>
        <taxon>Agaricomycotina</taxon>
        <taxon>Tremellomycetes</taxon>
        <taxon>Tremellales</taxon>
        <taxon>Cryptococcaceae</taxon>
        <taxon>Kwoniella</taxon>
    </lineage>
</organism>
<dbReference type="PROSITE" id="PS00062">
    <property type="entry name" value="ALDOKETO_REDUCTASE_2"/>
    <property type="match status" value="1"/>
</dbReference>
<dbReference type="AlphaFoldDB" id="A0A1B9G1L8"/>
<accession>A0A1B9G1L8</accession>
<sequence>MTTNKLQPDSTITLNSGEKRRVALTPAQIPQLGFGVYQSPPEVTSKTVQSALDAGYRHIDSAQWYFNEEQVGSTIQSSKYPRDQVFITTKLGHADRIKELLNESVKKIDPRDGGYVDLFLIHSPSAGPEKRKGQWKALEDLVKAGKAKNIGVSNYGVKHLEQMEEYANIPPTVNQIELHPWCQQPSIVSYCQSHNIALEAYSPLVQGKKASDPTLLKIAEETGKSWAQVLIRWSLQRGFIPLPKSDTKERIIANRDVFDFELSDAQMESLNGLDKDEHVCLNHTELP</sequence>
<dbReference type="SUPFAM" id="SSF51430">
    <property type="entry name" value="NAD(P)-linked oxidoreductase"/>
    <property type="match status" value="1"/>
</dbReference>
<dbReference type="OrthoDB" id="416253at2759"/>
<dbReference type="InterPro" id="IPR036812">
    <property type="entry name" value="NAD(P)_OxRdtase_dom_sf"/>
</dbReference>
<feature type="domain" description="NADP-dependent oxidoreductase" evidence="6">
    <location>
        <begin position="38"/>
        <end position="274"/>
    </location>
</feature>
<evidence type="ECO:0000256" key="1">
    <source>
        <dbReference type="ARBA" id="ARBA00007905"/>
    </source>
</evidence>
<reference evidence="7" key="2">
    <citation type="submission" date="2014-01" db="EMBL/GenBank/DDBJ databases">
        <title>Evolution of pathogenesis and genome organization in the Tremellales.</title>
        <authorList>
            <person name="Cuomo C."/>
            <person name="Litvintseva A."/>
            <person name="Heitman J."/>
            <person name="Chen Y."/>
            <person name="Sun S."/>
            <person name="Springer D."/>
            <person name="Dromer F."/>
            <person name="Young S."/>
            <person name="Zeng Q."/>
            <person name="Chapman S."/>
            <person name="Gujja S."/>
            <person name="Saif S."/>
            <person name="Birren B."/>
        </authorList>
    </citation>
    <scope>NUCLEOTIDE SEQUENCE</scope>
    <source>
        <strain evidence="7">CBS 10118</strain>
    </source>
</reference>
<dbReference type="InterPro" id="IPR020471">
    <property type="entry name" value="AKR"/>
</dbReference>
<dbReference type="PANTHER" id="PTHR43827:SF13">
    <property type="entry name" value="ALDO_KETO REDUCTASE FAMILY PROTEIN"/>
    <property type="match status" value="1"/>
</dbReference>
<dbReference type="PRINTS" id="PR00069">
    <property type="entry name" value="ALDKETRDTASE"/>
</dbReference>
<dbReference type="PROSITE" id="PS00798">
    <property type="entry name" value="ALDOKETO_REDUCTASE_1"/>
    <property type="match status" value="1"/>
</dbReference>
<dbReference type="STRING" id="1296100.A0A1B9G1L8"/>
<evidence type="ECO:0000256" key="4">
    <source>
        <dbReference type="PIRSR" id="PIRSR000097-2"/>
    </source>
</evidence>
<dbReference type="FunFam" id="3.20.20.100:FF:000015">
    <property type="entry name" value="Oxidoreductase, aldo/keto reductase family"/>
    <property type="match status" value="1"/>
</dbReference>
<protein>
    <recommendedName>
        <fullName evidence="6">NADP-dependent oxidoreductase domain-containing protein</fullName>
    </recommendedName>
</protein>
<keyword evidence="2" id="KW-0560">Oxidoreductase</keyword>
<dbReference type="InterPro" id="IPR023210">
    <property type="entry name" value="NADP_OxRdtase_dom"/>
</dbReference>
<proteinExistence type="inferred from homology"/>
<evidence type="ECO:0000259" key="6">
    <source>
        <dbReference type="Pfam" id="PF00248"/>
    </source>
</evidence>